<dbReference type="Gene3D" id="3.40.50.720">
    <property type="entry name" value="NAD(P)-binding Rossmann-like Domain"/>
    <property type="match status" value="1"/>
</dbReference>
<keyword evidence="4" id="KW-1185">Reference proteome</keyword>
<evidence type="ECO:0000313" key="4">
    <source>
        <dbReference type="Proteomes" id="UP000324797"/>
    </source>
</evidence>
<dbReference type="Pfam" id="PF08484">
    <property type="entry name" value="Methyltransf_14"/>
    <property type="match status" value="1"/>
</dbReference>
<dbReference type="InterPro" id="IPR038576">
    <property type="entry name" value="Methyltransf_Zn-bd_dom_put_sf"/>
</dbReference>
<dbReference type="PANTHER" id="PTHR43861">
    <property type="entry name" value="TRANS-ACONITATE 2-METHYLTRANSFERASE-RELATED"/>
    <property type="match status" value="1"/>
</dbReference>
<dbReference type="InterPro" id="IPR013691">
    <property type="entry name" value="MeTrfase_14"/>
</dbReference>
<dbReference type="RefSeq" id="WP_148744944.1">
    <property type="nucleotide sequence ID" value="NZ_VSTH01000176.1"/>
</dbReference>
<feature type="domain" description="Methyltransferase putative zinc binding" evidence="1">
    <location>
        <begin position="13"/>
        <end position="74"/>
    </location>
</feature>
<sequence>MAPSVRAAEPSCCRFCNTPLERVFIDLGLSPLANSYLRDEKAKRDERFFPLRAYVCGECFLVQLEEWEPPENIFGDYAYFSSYSESWLQHAKSYVARAMERFGIGPQSKVVEIASNDGYLLQYFVEKDVPVLGIEPAQNVAAVARARGIPTRVEFFGERTARTLRREGLRANLLIGNNVLAHVPNLNDFVKGMSILLEDRGVITMEFPHLMRLFDECQIDTIYHEHFSYFSFISVEKIFAAHGLTLFDVEELPTHGGSLRIYAQHSKGWHPISHRVDDLRTREINAGYADLDHYDAFEERAMQTKRKLLAFLEEAKRQGKRVVGYGAPAKGNTLLNYCGITTDHIEYTVDRSPHKQGCLLPGTHIPIFEPERINVTKPDYILILPWNLKREIVSQLSFARSWGAQFVVPIPEPRLVD</sequence>
<dbReference type="GO" id="GO:0032259">
    <property type="term" value="P:methylation"/>
    <property type="evidence" value="ECO:0007669"/>
    <property type="project" value="UniProtKB-KW"/>
</dbReference>
<dbReference type="SUPFAM" id="SSF53335">
    <property type="entry name" value="S-adenosyl-L-methionine-dependent methyltransferases"/>
    <property type="match status" value="1"/>
</dbReference>
<reference evidence="3 4" key="1">
    <citation type="submission" date="2019-08" db="EMBL/GenBank/DDBJ databases">
        <title>Bradyrhizobium hipponensis sp. nov., a rhizobium isolated from a Lupinus angustifolius root nodule in Tunisia.</title>
        <authorList>
            <person name="Off K."/>
            <person name="Rejili M."/>
            <person name="Mars M."/>
            <person name="Brachmann A."/>
            <person name="Marin M."/>
        </authorList>
    </citation>
    <scope>NUCLEOTIDE SEQUENCE [LARGE SCALE GENOMIC DNA]</scope>
    <source>
        <strain evidence="4">aSej3</strain>
    </source>
</reference>
<gene>
    <name evidence="3" type="ORF">FXV83_37815</name>
</gene>
<dbReference type="Pfam" id="PF13489">
    <property type="entry name" value="Methyltransf_23"/>
    <property type="match status" value="1"/>
</dbReference>
<keyword evidence="3" id="KW-0808">Transferase</keyword>
<name>A0A5S4YMH9_9BRAD</name>
<evidence type="ECO:0000313" key="3">
    <source>
        <dbReference type="EMBL" id="TYO61539.1"/>
    </source>
</evidence>
<accession>A0A5S4YMH9</accession>
<organism evidence="3 4">
    <name type="scientific">Bradyrhizobium hipponense</name>
    <dbReference type="NCBI Taxonomy" id="2605638"/>
    <lineage>
        <taxon>Bacteria</taxon>
        <taxon>Pseudomonadati</taxon>
        <taxon>Pseudomonadota</taxon>
        <taxon>Alphaproteobacteria</taxon>
        <taxon>Hyphomicrobiales</taxon>
        <taxon>Nitrobacteraceae</taxon>
        <taxon>Bradyrhizobium</taxon>
    </lineage>
</organism>
<dbReference type="Proteomes" id="UP000324797">
    <property type="component" value="Unassembled WGS sequence"/>
</dbReference>
<keyword evidence="3" id="KW-0489">Methyltransferase</keyword>
<dbReference type="InterPro" id="IPR013630">
    <property type="entry name" value="Methyltransf_Zn-bd_dom_put"/>
</dbReference>
<dbReference type="InterPro" id="IPR029063">
    <property type="entry name" value="SAM-dependent_MTases_sf"/>
</dbReference>
<dbReference type="Gene3D" id="6.20.50.110">
    <property type="entry name" value="Methyltransferase, zinc-binding domain"/>
    <property type="match status" value="1"/>
</dbReference>
<protein>
    <submittedName>
        <fullName evidence="3">Class I SAM-dependent methyltransferase</fullName>
    </submittedName>
</protein>
<evidence type="ECO:0000259" key="1">
    <source>
        <dbReference type="Pfam" id="PF08421"/>
    </source>
</evidence>
<dbReference type="Gene3D" id="3.40.50.150">
    <property type="entry name" value="Vaccinia Virus protein VP39"/>
    <property type="match status" value="1"/>
</dbReference>
<dbReference type="AlphaFoldDB" id="A0A5S4YMH9"/>
<dbReference type="Pfam" id="PF08421">
    <property type="entry name" value="Methyltransf_13"/>
    <property type="match status" value="1"/>
</dbReference>
<evidence type="ECO:0000259" key="2">
    <source>
        <dbReference type="Pfam" id="PF08484"/>
    </source>
</evidence>
<dbReference type="GO" id="GO:0008168">
    <property type="term" value="F:methyltransferase activity"/>
    <property type="evidence" value="ECO:0007669"/>
    <property type="project" value="UniProtKB-KW"/>
</dbReference>
<dbReference type="PANTHER" id="PTHR43861:SF5">
    <property type="entry name" value="BLL5978 PROTEIN"/>
    <property type="match status" value="1"/>
</dbReference>
<comment type="caution">
    <text evidence="3">The sequence shown here is derived from an EMBL/GenBank/DDBJ whole genome shotgun (WGS) entry which is preliminary data.</text>
</comment>
<proteinExistence type="predicted"/>
<dbReference type="EMBL" id="VSTH01000176">
    <property type="protein sequence ID" value="TYO61539.1"/>
    <property type="molecule type" value="Genomic_DNA"/>
</dbReference>
<feature type="domain" description="C-methyltransferase" evidence="2">
    <location>
        <begin position="253"/>
        <end position="411"/>
    </location>
</feature>